<dbReference type="PANTHER" id="PTHR43795">
    <property type="entry name" value="BIFUNCTIONAL ASPARTATE AMINOTRANSFERASE AND GLUTAMATE/ASPARTATE-PREPHENATE AMINOTRANSFERASE-RELATED"/>
    <property type="match status" value="1"/>
</dbReference>
<dbReference type="InterPro" id="IPR050478">
    <property type="entry name" value="Ethylene_sulfur-biosynth"/>
</dbReference>
<sequence>MNVKIEPVHVHLDSKITEVNTHPFQLTVDKLEKALLQVSLKGRKTKSLVFMNHNPLGDIYSWDSLKEYLEFAKRYNLHVITDEIYMATVFDESIITVHSVLSRKHLPDPNRTCVIWGTGKGLEISGLH</sequence>
<gene>
    <name evidence="3" type="ORF">mMyoMyo1_011342</name>
</gene>
<dbReference type="InterPro" id="IPR015421">
    <property type="entry name" value="PyrdxlP-dep_Trfase_major"/>
</dbReference>
<dbReference type="PANTHER" id="PTHR43795:SF1">
    <property type="entry name" value="INACTIVE 1-AMINOCYCLOPROPANE-1-CARBOXYLATE SYNTHASE-LIKE PROTEIN 2-RELATED"/>
    <property type="match status" value="1"/>
</dbReference>
<dbReference type="Pfam" id="PF00155">
    <property type="entry name" value="Aminotran_1_2"/>
    <property type="match status" value="1"/>
</dbReference>
<protein>
    <recommendedName>
        <fullName evidence="2">Aminotransferase class I/classII large domain-containing protein</fullName>
    </recommendedName>
</protein>
<dbReference type="SUPFAM" id="SSF53383">
    <property type="entry name" value="PLP-dependent transferases"/>
    <property type="match status" value="1"/>
</dbReference>
<evidence type="ECO:0000256" key="1">
    <source>
        <dbReference type="ARBA" id="ARBA00022898"/>
    </source>
</evidence>
<feature type="domain" description="Aminotransferase class I/classII large" evidence="2">
    <location>
        <begin position="11"/>
        <end position="97"/>
    </location>
</feature>
<dbReference type="AlphaFoldDB" id="A0A7J7XZG6"/>
<organism evidence="3 4">
    <name type="scientific">Myotis myotis</name>
    <name type="common">Greater mouse-eared bat</name>
    <name type="synonym">Vespertilio myotis</name>
    <dbReference type="NCBI Taxonomy" id="51298"/>
    <lineage>
        <taxon>Eukaryota</taxon>
        <taxon>Metazoa</taxon>
        <taxon>Chordata</taxon>
        <taxon>Craniata</taxon>
        <taxon>Vertebrata</taxon>
        <taxon>Euteleostomi</taxon>
        <taxon>Mammalia</taxon>
        <taxon>Eutheria</taxon>
        <taxon>Laurasiatheria</taxon>
        <taxon>Chiroptera</taxon>
        <taxon>Yangochiroptera</taxon>
        <taxon>Vespertilionidae</taxon>
        <taxon>Myotis</taxon>
    </lineage>
</organism>
<dbReference type="EMBL" id="JABWUV010000005">
    <property type="protein sequence ID" value="KAF6355143.1"/>
    <property type="molecule type" value="Genomic_DNA"/>
</dbReference>
<dbReference type="GO" id="GO:0030170">
    <property type="term" value="F:pyridoxal phosphate binding"/>
    <property type="evidence" value="ECO:0007669"/>
    <property type="project" value="InterPro"/>
</dbReference>
<evidence type="ECO:0000313" key="3">
    <source>
        <dbReference type="EMBL" id="KAF6355143.1"/>
    </source>
</evidence>
<keyword evidence="1" id="KW-0663">Pyridoxal phosphate</keyword>
<keyword evidence="4" id="KW-1185">Reference proteome</keyword>
<dbReference type="InterPro" id="IPR004839">
    <property type="entry name" value="Aminotransferase_I/II_large"/>
</dbReference>
<accession>A0A7J7XZG6</accession>
<dbReference type="GO" id="GO:0008483">
    <property type="term" value="F:transaminase activity"/>
    <property type="evidence" value="ECO:0007669"/>
    <property type="project" value="TreeGrafter"/>
</dbReference>
<dbReference type="Gene3D" id="3.40.640.10">
    <property type="entry name" value="Type I PLP-dependent aspartate aminotransferase-like (Major domain)"/>
    <property type="match status" value="1"/>
</dbReference>
<dbReference type="VEuPathDB" id="HostDB:LOC118664011"/>
<evidence type="ECO:0000259" key="2">
    <source>
        <dbReference type="Pfam" id="PF00155"/>
    </source>
</evidence>
<evidence type="ECO:0000313" key="4">
    <source>
        <dbReference type="Proteomes" id="UP000527355"/>
    </source>
</evidence>
<dbReference type="GO" id="GO:0006520">
    <property type="term" value="P:amino acid metabolic process"/>
    <property type="evidence" value="ECO:0007669"/>
    <property type="project" value="TreeGrafter"/>
</dbReference>
<dbReference type="Proteomes" id="UP000527355">
    <property type="component" value="Unassembled WGS sequence"/>
</dbReference>
<name>A0A7J7XZG6_MYOMY</name>
<dbReference type="InterPro" id="IPR015424">
    <property type="entry name" value="PyrdxlP-dep_Trfase"/>
</dbReference>
<reference evidence="3 4" key="1">
    <citation type="journal article" date="2020" name="Nature">
        <title>Six reference-quality genomes reveal evolution of bat adaptations.</title>
        <authorList>
            <person name="Jebb D."/>
            <person name="Huang Z."/>
            <person name="Pippel M."/>
            <person name="Hughes G.M."/>
            <person name="Lavrichenko K."/>
            <person name="Devanna P."/>
            <person name="Winkler S."/>
            <person name="Jermiin L.S."/>
            <person name="Skirmuntt E.C."/>
            <person name="Katzourakis A."/>
            <person name="Burkitt-Gray L."/>
            <person name="Ray D.A."/>
            <person name="Sullivan K.A.M."/>
            <person name="Roscito J.G."/>
            <person name="Kirilenko B.M."/>
            <person name="Davalos L.M."/>
            <person name="Corthals A.P."/>
            <person name="Power M.L."/>
            <person name="Jones G."/>
            <person name="Ransome R.D."/>
            <person name="Dechmann D.K.N."/>
            <person name="Locatelli A.G."/>
            <person name="Puechmaille S.J."/>
            <person name="Fedrigo O."/>
            <person name="Jarvis E.D."/>
            <person name="Hiller M."/>
            <person name="Vernes S.C."/>
            <person name="Myers E.W."/>
            <person name="Teeling E.C."/>
        </authorList>
    </citation>
    <scope>NUCLEOTIDE SEQUENCE [LARGE SCALE GENOMIC DNA]</scope>
    <source>
        <strain evidence="3">MMyoMyo1</strain>
        <tissue evidence="3">Flight muscle</tissue>
    </source>
</reference>
<comment type="caution">
    <text evidence="3">The sequence shown here is derived from an EMBL/GenBank/DDBJ whole genome shotgun (WGS) entry which is preliminary data.</text>
</comment>
<proteinExistence type="predicted"/>